<sequence>MYRDWNLQSTKLVNPELPEEPAEFHFPFGEQSPVEAEETPTTVADILSEISKFGEKVEHDPLLVSHLFIRCKGAIQEVLDMRAKMQVGTWIEKGAVAKVPHPLEVCSDNTDTSTLARKKFRIEKVNAEAKMWAKQFSTDEFWLPSEGIKHLKAEPEADKNILSSEQHPLKAYSKLKKSSLEGPDLDLVKSVESIHLNLQSNCYKYFNALDIEWWENFFLEQLDLGTHIKSGSRAPLMEVLQFPGARPIPSSSSAIEPDEAQASRPVLVELEETRDEVFGSRREIYTSGHRFEPWSVAHAKKHHLGDLNELKVSSLIAVVCEDDELKRPFWIAKVINI</sequence>
<dbReference type="Proteomes" id="UP001633002">
    <property type="component" value="Unassembled WGS sequence"/>
</dbReference>
<keyword evidence="2" id="KW-1185">Reference proteome</keyword>
<gene>
    <name evidence="1" type="ORF">R1sor_013150</name>
</gene>
<protein>
    <submittedName>
        <fullName evidence="1">Uncharacterized protein</fullName>
    </submittedName>
</protein>
<dbReference type="AlphaFoldDB" id="A0ABD3H7K8"/>
<name>A0ABD3H7K8_9MARC</name>
<accession>A0ABD3H7K8</accession>
<dbReference type="EMBL" id="JBJQOH010000004">
    <property type="protein sequence ID" value="KAL3686841.1"/>
    <property type="molecule type" value="Genomic_DNA"/>
</dbReference>
<comment type="caution">
    <text evidence="1">The sequence shown here is derived from an EMBL/GenBank/DDBJ whole genome shotgun (WGS) entry which is preliminary data.</text>
</comment>
<evidence type="ECO:0000313" key="2">
    <source>
        <dbReference type="Proteomes" id="UP001633002"/>
    </source>
</evidence>
<evidence type="ECO:0000313" key="1">
    <source>
        <dbReference type="EMBL" id="KAL3686841.1"/>
    </source>
</evidence>
<organism evidence="1 2">
    <name type="scientific">Riccia sorocarpa</name>
    <dbReference type="NCBI Taxonomy" id="122646"/>
    <lineage>
        <taxon>Eukaryota</taxon>
        <taxon>Viridiplantae</taxon>
        <taxon>Streptophyta</taxon>
        <taxon>Embryophyta</taxon>
        <taxon>Marchantiophyta</taxon>
        <taxon>Marchantiopsida</taxon>
        <taxon>Marchantiidae</taxon>
        <taxon>Marchantiales</taxon>
        <taxon>Ricciaceae</taxon>
        <taxon>Riccia</taxon>
    </lineage>
</organism>
<reference evidence="1 2" key="1">
    <citation type="submission" date="2024-09" db="EMBL/GenBank/DDBJ databases">
        <title>Chromosome-scale assembly of Riccia sorocarpa.</title>
        <authorList>
            <person name="Paukszto L."/>
        </authorList>
    </citation>
    <scope>NUCLEOTIDE SEQUENCE [LARGE SCALE GENOMIC DNA]</scope>
    <source>
        <strain evidence="1">LP-2024</strain>
        <tissue evidence="1">Aerial parts of the thallus</tissue>
    </source>
</reference>
<proteinExistence type="predicted"/>